<dbReference type="InterPro" id="IPR013785">
    <property type="entry name" value="Aldolase_TIM"/>
</dbReference>
<gene>
    <name evidence="6" type="ORF">ACFYKX_03325</name>
</gene>
<accession>A0ABW6K631</accession>
<name>A0ABW6K631_9BACI</name>
<evidence type="ECO:0000256" key="3">
    <source>
        <dbReference type="ARBA" id="ARBA00022630"/>
    </source>
</evidence>
<proteinExistence type="predicted"/>
<dbReference type="PANTHER" id="PTHR32332:SF20">
    <property type="entry name" value="2-NITROPROPANE DIOXYGENASE-LIKE PROTEIN"/>
    <property type="match status" value="1"/>
</dbReference>
<evidence type="ECO:0000256" key="4">
    <source>
        <dbReference type="ARBA" id="ARBA00022643"/>
    </source>
</evidence>
<dbReference type="CDD" id="cd04730">
    <property type="entry name" value="NPD_like"/>
    <property type="match status" value="1"/>
</dbReference>
<reference evidence="6 7" key="1">
    <citation type="submission" date="2024-08" db="EMBL/GenBank/DDBJ databases">
        <title>Two novel Cytobacillus novel species.</title>
        <authorList>
            <person name="Liu G."/>
        </authorList>
    </citation>
    <scope>NUCLEOTIDE SEQUENCE [LARGE SCALE GENOMIC DNA]</scope>
    <source>
        <strain evidence="6 7">FJAT-54145</strain>
    </source>
</reference>
<dbReference type="RefSeq" id="WP_389358027.1">
    <property type="nucleotide sequence ID" value="NZ_JBIACK010000001.1"/>
</dbReference>
<evidence type="ECO:0000256" key="2">
    <source>
        <dbReference type="ARBA" id="ARBA00013457"/>
    </source>
</evidence>
<sequence length="328" mass="35392">MKTRITELLGIDYPIICGGMYQVGRAELAAAISEAGGLGIITSKTFGTPEGLRSEIHKVKALTDKPFGVNLNLFPSQTATPNEDFIDVLIEENVKIVETSGRSPKELMPQLKENGFIVLHKVPGVKYAITAEKLGVDAVIIVGNETGGHPGMSDVGTLVMLPRVVDSVSIPVIAGGGFSDGRGLVSALALGAEGIVMGTRFMATKEAPIHDNVKEWMVQADETNTIIVQRNIGSPSRVALNEVSKEVERLEREGASLEQLLPYITGKRSKNVYFEGDLDGGIWSCGQSVGLIKEILSIQELFLQMKEEANLSLQHIQNRLTPNTEVTK</sequence>
<keyword evidence="5 6" id="KW-0560">Oxidoreductase</keyword>
<dbReference type="Pfam" id="PF03060">
    <property type="entry name" value="NMO"/>
    <property type="match status" value="1"/>
</dbReference>
<comment type="function">
    <text evidence="1">Nitronate monooxygenase that uses molecular oxygen to catalyze the oxidative denitrification of alkyl nitronates. Acts on propionate 3-nitronate (P3N), the presumed physiological substrate. Probably functions in the detoxification of P3N, a metabolic poison produced by plants and fungi as a defense mechanism.</text>
</comment>
<keyword evidence="7" id="KW-1185">Reference proteome</keyword>
<dbReference type="InterPro" id="IPR004136">
    <property type="entry name" value="NMO"/>
</dbReference>
<dbReference type="EMBL" id="JBIACK010000001">
    <property type="protein sequence ID" value="MFE8699651.1"/>
    <property type="molecule type" value="Genomic_DNA"/>
</dbReference>
<evidence type="ECO:0000313" key="6">
    <source>
        <dbReference type="EMBL" id="MFE8699651.1"/>
    </source>
</evidence>
<dbReference type="PANTHER" id="PTHR32332">
    <property type="entry name" value="2-NITROPROPANE DIOXYGENASE"/>
    <property type="match status" value="1"/>
</dbReference>
<evidence type="ECO:0000256" key="1">
    <source>
        <dbReference type="ARBA" id="ARBA00003535"/>
    </source>
</evidence>
<keyword evidence="4" id="KW-0288">FMN</keyword>
<evidence type="ECO:0000256" key="5">
    <source>
        <dbReference type="ARBA" id="ARBA00023002"/>
    </source>
</evidence>
<comment type="caution">
    <text evidence="6">The sequence shown here is derived from an EMBL/GenBank/DDBJ whole genome shotgun (WGS) entry which is preliminary data.</text>
</comment>
<dbReference type="Proteomes" id="UP001601059">
    <property type="component" value="Unassembled WGS sequence"/>
</dbReference>
<dbReference type="GO" id="GO:0016491">
    <property type="term" value="F:oxidoreductase activity"/>
    <property type="evidence" value="ECO:0007669"/>
    <property type="project" value="UniProtKB-KW"/>
</dbReference>
<evidence type="ECO:0000313" key="7">
    <source>
        <dbReference type="Proteomes" id="UP001601059"/>
    </source>
</evidence>
<organism evidence="6 7">
    <name type="scientific">Cytobacillus spartinae</name>
    <dbReference type="NCBI Taxonomy" id="3299023"/>
    <lineage>
        <taxon>Bacteria</taxon>
        <taxon>Bacillati</taxon>
        <taxon>Bacillota</taxon>
        <taxon>Bacilli</taxon>
        <taxon>Bacillales</taxon>
        <taxon>Bacillaceae</taxon>
        <taxon>Cytobacillus</taxon>
    </lineage>
</organism>
<keyword evidence="3" id="KW-0285">Flavoprotein</keyword>
<dbReference type="SUPFAM" id="SSF51412">
    <property type="entry name" value="Inosine monophosphate dehydrogenase (IMPDH)"/>
    <property type="match status" value="1"/>
</dbReference>
<dbReference type="Gene3D" id="3.20.20.70">
    <property type="entry name" value="Aldolase class I"/>
    <property type="match status" value="1"/>
</dbReference>
<protein>
    <recommendedName>
        <fullName evidence="2">Probable nitronate monooxygenase</fullName>
    </recommendedName>
</protein>